<evidence type="ECO:0000313" key="2">
    <source>
        <dbReference type="Proteomes" id="UP000268230"/>
    </source>
</evidence>
<sequence length="81" mass="8802">MHFVTVEKNQASAPSAEDLKKAMILSNGTPGEVTGNNSARTLTFTGEISHTTYENKLIEVAKGKRTSWNFTWADANVKSTA</sequence>
<accession>A0A3Q8TUK9</accession>
<name>A0A3Q8TUK9_9PSED</name>
<dbReference type="Proteomes" id="UP000268230">
    <property type="component" value="Chromosome"/>
</dbReference>
<dbReference type="EMBL" id="CP034338">
    <property type="protein sequence ID" value="AZL68551.1"/>
    <property type="molecule type" value="Genomic_DNA"/>
</dbReference>
<evidence type="ECO:0000313" key="1">
    <source>
        <dbReference type="EMBL" id="AZL68551.1"/>
    </source>
</evidence>
<organism evidence="1 2">
    <name type="scientific">Pseudomonas entomophila</name>
    <dbReference type="NCBI Taxonomy" id="312306"/>
    <lineage>
        <taxon>Bacteria</taxon>
        <taxon>Pseudomonadati</taxon>
        <taxon>Pseudomonadota</taxon>
        <taxon>Gammaproteobacteria</taxon>
        <taxon>Pseudomonadales</taxon>
        <taxon>Pseudomonadaceae</taxon>
        <taxon>Pseudomonas</taxon>
    </lineage>
</organism>
<protein>
    <submittedName>
        <fullName evidence="1">Uncharacterized protein</fullName>
    </submittedName>
</protein>
<dbReference type="AlphaFoldDB" id="A0A3Q8TUK9"/>
<gene>
    <name evidence="1" type="ORF">EJA05_12805</name>
</gene>
<proteinExistence type="predicted"/>
<dbReference type="KEGG" id="pory:EJA05_12805"/>
<reference evidence="1 2" key="1">
    <citation type="submission" date="2018-12" db="EMBL/GenBank/DDBJ databases">
        <authorList>
            <person name="Li S."/>
            <person name="Yang R."/>
            <person name="Chen G."/>
            <person name="Zou L."/>
            <person name="Zhang C."/>
            <person name="Chen Y."/>
            <person name="Liu Z."/>
            <person name="Li Y."/>
            <person name="Yan Y."/>
            <person name="Huang M."/>
            <person name="Chen T."/>
        </authorList>
    </citation>
    <scope>NUCLEOTIDE SEQUENCE [LARGE SCALE GENOMIC DNA]</scope>
    <source>
        <strain evidence="1 2">1257</strain>
    </source>
</reference>
<dbReference type="OrthoDB" id="6952659at2"/>